<dbReference type="SUPFAM" id="SSF55804">
    <property type="entry name" value="Phoshotransferase/anion transport protein"/>
    <property type="match status" value="1"/>
</dbReference>
<dbReference type="Pfam" id="PF05043">
    <property type="entry name" value="Mga"/>
    <property type="match status" value="1"/>
</dbReference>
<dbReference type="SUPFAM" id="SSF63520">
    <property type="entry name" value="PTS-regulatory domain, PRD"/>
    <property type="match status" value="2"/>
</dbReference>
<evidence type="ECO:0000256" key="2">
    <source>
        <dbReference type="ARBA" id="ARBA00023015"/>
    </source>
</evidence>
<feature type="domain" description="PRD" evidence="6">
    <location>
        <begin position="174"/>
        <end position="282"/>
    </location>
</feature>
<dbReference type="RefSeq" id="WP_307410732.1">
    <property type="nucleotide sequence ID" value="NZ_JAUSUR010000008.1"/>
</dbReference>
<comment type="caution">
    <text evidence="7">The sequence shown here is derived from an EMBL/GenBank/DDBJ whole genome shotgun (WGS) entry which is preliminary data.</text>
</comment>
<dbReference type="Pfam" id="PF00874">
    <property type="entry name" value="PRD"/>
    <property type="match status" value="2"/>
</dbReference>
<dbReference type="EMBL" id="JAUSUR010000008">
    <property type="protein sequence ID" value="MDQ0362756.1"/>
    <property type="molecule type" value="Genomic_DNA"/>
</dbReference>
<dbReference type="Gene3D" id="1.10.10.10">
    <property type="entry name" value="Winged helix-like DNA-binding domain superfamily/Winged helix DNA-binding domain"/>
    <property type="match status" value="2"/>
</dbReference>
<evidence type="ECO:0000313" key="8">
    <source>
        <dbReference type="Proteomes" id="UP001230220"/>
    </source>
</evidence>
<dbReference type="PANTHER" id="PTHR30185:SF13">
    <property type="entry name" value="LICABCH OPERON REGULATOR-RELATED"/>
    <property type="match status" value="1"/>
</dbReference>
<dbReference type="InterPro" id="IPR013196">
    <property type="entry name" value="HTH_11"/>
</dbReference>
<name>A0ABU0E7E5_9FIRM</name>
<feature type="domain" description="PTS EIIA type-2" evidence="5">
    <location>
        <begin position="488"/>
        <end position="629"/>
    </location>
</feature>
<evidence type="ECO:0000259" key="6">
    <source>
        <dbReference type="PROSITE" id="PS51372"/>
    </source>
</evidence>
<evidence type="ECO:0000256" key="1">
    <source>
        <dbReference type="ARBA" id="ARBA00022737"/>
    </source>
</evidence>
<dbReference type="Proteomes" id="UP001230220">
    <property type="component" value="Unassembled WGS sequence"/>
</dbReference>
<dbReference type="InterPro" id="IPR011608">
    <property type="entry name" value="PRD"/>
</dbReference>
<dbReference type="InterPro" id="IPR036388">
    <property type="entry name" value="WH-like_DNA-bd_sf"/>
</dbReference>
<evidence type="ECO:0000259" key="5">
    <source>
        <dbReference type="PROSITE" id="PS51094"/>
    </source>
</evidence>
<keyword evidence="8" id="KW-1185">Reference proteome</keyword>
<dbReference type="InterPro" id="IPR007737">
    <property type="entry name" value="Mga_HTH"/>
</dbReference>
<evidence type="ECO:0000256" key="4">
    <source>
        <dbReference type="ARBA" id="ARBA00023163"/>
    </source>
</evidence>
<gene>
    <name evidence="7" type="ORF">J2S15_003517</name>
</gene>
<keyword evidence="1" id="KW-0677">Repeat</keyword>
<protein>
    <submittedName>
        <fullName evidence="7">Lichenan operon transcriptional antiterminator</fullName>
    </submittedName>
</protein>
<dbReference type="PROSITE" id="PS51372">
    <property type="entry name" value="PRD_2"/>
    <property type="match status" value="2"/>
</dbReference>
<evidence type="ECO:0000313" key="7">
    <source>
        <dbReference type="EMBL" id="MDQ0362756.1"/>
    </source>
</evidence>
<keyword evidence="4" id="KW-0804">Transcription</keyword>
<keyword evidence="2" id="KW-0805">Transcription regulation</keyword>
<dbReference type="InterPro" id="IPR036634">
    <property type="entry name" value="PRD_sf"/>
</dbReference>
<proteinExistence type="predicted"/>
<dbReference type="Gene3D" id="3.40.930.10">
    <property type="entry name" value="Mannitol-specific EII, Chain A"/>
    <property type="match status" value="1"/>
</dbReference>
<dbReference type="PROSITE" id="PS51094">
    <property type="entry name" value="PTS_EIIA_TYPE_2"/>
    <property type="match status" value="1"/>
</dbReference>
<dbReference type="Gene3D" id="1.10.1790.10">
    <property type="entry name" value="PRD domain"/>
    <property type="match status" value="2"/>
</dbReference>
<dbReference type="Pfam" id="PF08279">
    <property type="entry name" value="HTH_11"/>
    <property type="match status" value="1"/>
</dbReference>
<dbReference type="InterPro" id="IPR002178">
    <property type="entry name" value="PTS_EIIA_type-2_dom"/>
</dbReference>
<feature type="domain" description="PRD" evidence="6">
    <location>
        <begin position="283"/>
        <end position="390"/>
    </location>
</feature>
<sequence>MLSNRQRRIVQILIKNKPLYTSVKELSTELDVSVRTIQKEVQTINDSLKEQAHINNVRNHGYILEGDDSVLMHISKNENTLQDMNEKKARLSSIADYLLNQSDYIRYEDICDEFLVSKSTLSNDIKEIKLKLEEYELFISSKHPLGIKIEGSEFAKRKVLVNLSTIFHSDTVNTVHFKDLDLFEKISEVLIDTLVKEEYKISDVVLQNIIMHIYISVERMRSGNYLKINIEDSNFDMSSNEVHIAKNILEILANEFVFQVEESEIVNLAINIQAKKNHYNPDFITDEINDDVLEILKRINSTWHIDLADDIELRVSLALHLMPLKLRMMQSIQLENELEKEIKQSFSLAYEFAVVASSYMEEITGKSMSLGELSYLTVHFSLAVEKRDFDIEKKSILLISSSRRGDSLLFTYRLRRWFPEMISEIDIRNVYELPALDISKYDVIFTTVNESELIPDDAVYINYFLSEQDHHQIEKVLTGLSTRQNIMKYFSENLFFNDVESREYDEVLKELCERVTNIKKDVFTSELYPAVLRREKLGYTTFGNLIAMPHPDGLITTETFVSVCILEEPIDWAQEKVQLIFLTCNEETDQKELRALFDFLSRLIIDKESVDLIIKDRTYANFIKLLKRKV</sequence>
<keyword evidence="3" id="KW-0010">Activator</keyword>
<dbReference type="PANTHER" id="PTHR30185">
    <property type="entry name" value="CRYPTIC BETA-GLUCOSIDE BGL OPERON ANTITERMINATOR"/>
    <property type="match status" value="1"/>
</dbReference>
<dbReference type="InterPro" id="IPR050661">
    <property type="entry name" value="BglG_antiterminators"/>
</dbReference>
<dbReference type="InterPro" id="IPR016152">
    <property type="entry name" value="PTrfase/Anion_transptr"/>
</dbReference>
<accession>A0ABU0E7E5</accession>
<organism evidence="7 8">
    <name type="scientific">Breznakia pachnodae</name>
    <dbReference type="NCBI Taxonomy" id="265178"/>
    <lineage>
        <taxon>Bacteria</taxon>
        <taxon>Bacillati</taxon>
        <taxon>Bacillota</taxon>
        <taxon>Erysipelotrichia</taxon>
        <taxon>Erysipelotrichales</taxon>
        <taxon>Erysipelotrichaceae</taxon>
        <taxon>Breznakia</taxon>
    </lineage>
</organism>
<dbReference type="Pfam" id="PF00359">
    <property type="entry name" value="PTS_EIIA_2"/>
    <property type="match status" value="1"/>
</dbReference>
<evidence type="ECO:0000256" key="3">
    <source>
        <dbReference type="ARBA" id="ARBA00023159"/>
    </source>
</evidence>
<reference evidence="7 8" key="1">
    <citation type="submission" date="2023-07" db="EMBL/GenBank/DDBJ databases">
        <title>Genomic Encyclopedia of Type Strains, Phase IV (KMG-IV): sequencing the most valuable type-strain genomes for metagenomic binning, comparative biology and taxonomic classification.</title>
        <authorList>
            <person name="Goeker M."/>
        </authorList>
    </citation>
    <scope>NUCLEOTIDE SEQUENCE [LARGE SCALE GENOMIC DNA]</scope>
    <source>
        <strain evidence="7 8">DSM 16784</strain>
    </source>
</reference>